<dbReference type="SUPFAM" id="SSF55729">
    <property type="entry name" value="Acyl-CoA N-acyltransferases (Nat)"/>
    <property type="match status" value="1"/>
</dbReference>
<gene>
    <name evidence="2" type="ORF">A2851_05665</name>
</gene>
<comment type="caution">
    <text evidence="2">The sequence shown here is derived from an EMBL/GenBank/DDBJ whole genome shotgun (WGS) entry which is preliminary data.</text>
</comment>
<dbReference type="GO" id="GO:0016747">
    <property type="term" value="F:acyltransferase activity, transferring groups other than amino-acyl groups"/>
    <property type="evidence" value="ECO:0007669"/>
    <property type="project" value="InterPro"/>
</dbReference>
<name>A0A1F6CWH9_9BACT</name>
<feature type="domain" description="N-acetyltransferase" evidence="1">
    <location>
        <begin position="37"/>
        <end position="177"/>
    </location>
</feature>
<dbReference type="PANTHER" id="PTHR39173:SF1">
    <property type="entry name" value="ACETYLTRANSFERASE"/>
    <property type="match status" value="1"/>
</dbReference>
<dbReference type="EMBL" id="MFKT01000012">
    <property type="protein sequence ID" value="OGG53430.1"/>
    <property type="molecule type" value="Genomic_DNA"/>
</dbReference>
<reference evidence="2 3" key="1">
    <citation type="journal article" date="2016" name="Nat. Commun.">
        <title>Thousands of microbial genomes shed light on interconnected biogeochemical processes in an aquifer system.</title>
        <authorList>
            <person name="Anantharaman K."/>
            <person name="Brown C.T."/>
            <person name="Hug L.A."/>
            <person name="Sharon I."/>
            <person name="Castelle C.J."/>
            <person name="Probst A.J."/>
            <person name="Thomas B.C."/>
            <person name="Singh A."/>
            <person name="Wilkins M.J."/>
            <person name="Karaoz U."/>
            <person name="Brodie E.L."/>
            <person name="Williams K.H."/>
            <person name="Hubbard S.S."/>
            <person name="Banfield J.F."/>
        </authorList>
    </citation>
    <scope>NUCLEOTIDE SEQUENCE [LARGE SCALE GENOMIC DNA]</scope>
</reference>
<protein>
    <recommendedName>
        <fullName evidence="1">N-acetyltransferase domain-containing protein</fullName>
    </recommendedName>
</protein>
<accession>A0A1F6CWH9</accession>
<dbReference type="CDD" id="cd04301">
    <property type="entry name" value="NAT_SF"/>
    <property type="match status" value="1"/>
</dbReference>
<dbReference type="Gene3D" id="3.40.630.30">
    <property type="match status" value="1"/>
</dbReference>
<dbReference type="InterPro" id="IPR000182">
    <property type="entry name" value="GNAT_dom"/>
</dbReference>
<dbReference type="AlphaFoldDB" id="A0A1F6CWH9"/>
<sequence>MELVQPSAGYKNSFIGAVKEFQGDADYTHRNKWYRSLVIPELEADFDSFVERELSHSRGENLREGYVPYSTFWLVDGGEFVGQTNVRHRLNDHLMQIGGHIGYDIRPSERGKGYGNKILELALQKARELGIKRVTVTSDIRNVASRKIIEKNGGILENQIFNPEMGHDALRFWIDIS</sequence>
<proteinExistence type="predicted"/>
<dbReference type="PROSITE" id="PS51186">
    <property type="entry name" value="GNAT"/>
    <property type="match status" value="1"/>
</dbReference>
<dbReference type="InterPro" id="IPR016181">
    <property type="entry name" value="Acyl_CoA_acyltransferase"/>
</dbReference>
<dbReference type="STRING" id="1798480.A2851_05665"/>
<evidence type="ECO:0000259" key="1">
    <source>
        <dbReference type="PROSITE" id="PS51186"/>
    </source>
</evidence>
<organism evidence="2 3">
    <name type="scientific">Candidatus Kaiserbacteria bacterium RIFCSPHIGHO2_01_FULL_53_29</name>
    <dbReference type="NCBI Taxonomy" id="1798480"/>
    <lineage>
        <taxon>Bacteria</taxon>
        <taxon>Candidatus Kaiseribacteriota</taxon>
    </lineage>
</organism>
<evidence type="ECO:0000313" key="2">
    <source>
        <dbReference type="EMBL" id="OGG53430.1"/>
    </source>
</evidence>
<dbReference type="PANTHER" id="PTHR39173">
    <property type="entry name" value="ACETYLTRANSFERASE"/>
    <property type="match status" value="1"/>
</dbReference>
<evidence type="ECO:0000313" key="3">
    <source>
        <dbReference type="Proteomes" id="UP000176863"/>
    </source>
</evidence>
<dbReference type="Proteomes" id="UP000176863">
    <property type="component" value="Unassembled WGS sequence"/>
</dbReference>
<dbReference type="Pfam" id="PF13302">
    <property type="entry name" value="Acetyltransf_3"/>
    <property type="match status" value="1"/>
</dbReference>